<organism evidence="2">
    <name type="scientific">Ixodes ricinus</name>
    <name type="common">Common tick</name>
    <name type="synonym">Acarus ricinus</name>
    <dbReference type="NCBI Taxonomy" id="34613"/>
    <lineage>
        <taxon>Eukaryota</taxon>
        <taxon>Metazoa</taxon>
        <taxon>Ecdysozoa</taxon>
        <taxon>Arthropoda</taxon>
        <taxon>Chelicerata</taxon>
        <taxon>Arachnida</taxon>
        <taxon>Acari</taxon>
        <taxon>Parasitiformes</taxon>
        <taxon>Ixodida</taxon>
        <taxon>Ixodoidea</taxon>
        <taxon>Ixodidae</taxon>
        <taxon>Ixodinae</taxon>
        <taxon>Ixodes</taxon>
    </lineage>
</organism>
<dbReference type="EMBL" id="GIFC01013391">
    <property type="protein sequence ID" value="MXU95474.1"/>
    <property type="molecule type" value="Transcribed_RNA"/>
</dbReference>
<keyword evidence="1" id="KW-0732">Signal</keyword>
<sequence length="187" mass="21213">MWLLRAPKIHRRFRNGAWNLFLFRRLLVAQILVHVKEGPDLGVLHEFLIEDQLLDEVVQPLTTGADEIWAEVVPKQLLARQLEMRARALLLDNVEKFAEVIVPPQHEPGMAIHSHHHLVDRELLVFLVHLGIGDRRRSERRRGGAIVVHPQQLGYRQGFRHLESREGSCSSADAVTAAVAGSTGRFA</sequence>
<proteinExistence type="predicted"/>
<accession>A0A6B0V0Z6</accession>
<protein>
    <submittedName>
        <fullName evidence="2">Putative secreted protein</fullName>
    </submittedName>
</protein>
<evidence type="ECO:0000256" key="1">
    <source>
        <dbReference type="SAM" id="SignalP"/>
    </source>
</evidence>
<name>A0A6B0V0Z6_IXORI</name>
<feature type="chain" id="PRO_5025695305" evidence="1">
    <location>
        <begin position="30"/>
        <end position="187"/>
    </location>
</feature>
<feature type="signal peptide" evidence="1">
    <location>
        <begin position="1"/>
        <end position="29"/>
    </location>
</feature>
<evidence type="ECO:0000313" key="2">
    <source>
        <dbReference type="EMBL" id="MXU95474.1"/>
    </source>
</evidence>
<dbReference type="AlphaFoldDB" id="A0A6B0V0Z6"/>
<reference evidence="2" key="1">
    <citation type="submission" date="2019-12" db="EMBL/GenBank/DDBJ databases">
        <title>An insight into the sialome of adult female Ixodes ricinus ticks feeding for 6 days.</title>
        <authorList>
            <person name="Perner J."/>
            <person name="Ribeiro J.M.C."/>
        </authorList>
    </citation>
    <scope>NUCLEOTIDE SEQUENCE</scope>
    <source>
        <strain evidence="2">Semi-engorged</strain>
        <tissue evidence="2">Salivary glands</tissue>
    </source>
</reference>